<dbReference type="PROSITE" id="PS51257">
    <property type="entry name" value="PROKAR_LIPOPROTEIN"/>
    <property type="match status" value="1"/>
</dbReference>
<proteinExistence type="inferred from homology"/>
<evidence type="ECO:0000313" key="9">
    <source>
        <dbReference type="EMBL" id="EGC82879.1"/>
    </source>
</evidence>
<evidence type="ECO:0000256" key="8">
    <source>
        <dbReference type="PIRSR" id="PIRSR001013-1"/>
    </source>
</evidence>
<dbReference type="PRINTS" id="PR00117">
    <property type="entry name" value="BARNASE"/>
</dbReference>
<keyword evidence="10" id="KW-1185">Reference proteome</keyword>
<evidence type="ECO:0000256" key="5">
    <source>
        <dbReference type="ARBA" id="ARBA00022722"/>
    </source>
</evidence>
<keyword evidence="5 7" id="KW-0540">Nuclease</keyword>
<dbReference type="SUPFAM" id="SSF53933">
    <property type="entry name" value="Microbial ribonucleases"/>
    <property type="match status" value="1"/>
</dbReference>
<accession>F0GTG7</accession>
<dbReference type="GO" id="GO:0016787">
    <property type="term" value="F:hydrolase activity"/>
    <property type="evidence" value="ECO:0007669"/>
    <property type="project" value="UniProtKB-KW"/>
</dbReference>
<gene>
    <name evidence="9" type="ORF">HMPREF9290_1011</name>
</gene>
<dbReference type="GO" id="GO:0005576">
    <property type="term" value="C:extracellular region"/>
    <property type="evidence" value="ECO:0007669"/>
    <property type="project" value="UniProtKB-SubCell"/>
</dbReference>
<evidence type="ECO:0000256" key="6">
    <source>
        <dbReference type="ARBA" id="ARBA00022801"/>
    </source>
</evidence>
<dbReference type="GO" id="GO:0003723">
    <property type="term" value="F:RNA binding"/>
    <property type="evidence" value="ECO:0007669"/>
    <property type="project" value="UniProtKB-UniRule"/>
</dbReference>
<dbReference type="AlphaFoldDB" id="F0GTG7"/>
<feature type="active site" description="Proton acceptor" evidence="8">
    <location>
        <position position="120"/>
    </location>
</feature>
<dbReference type="Gene3D" id="3.10.450.30">
    <property type="entry name" value="Microbial ribonucleases"/>
    <property type="match status" value="1"/>
</dbReference>
<evidence type="ECO:0000256" key="1">
    <source>
        <dbReference type="ARBA" id="ARBA00004613"/>
    </source>
</evidence>
<dbReference type="eggNOG" id="COG4290">
    <property type="taxonomic scope" value="Bacteria"/>
</dbReference>
<evidence type="ECO:0000313" key="10">
    <source>
        <dbReference type="Proteomes" id="UP000005286"/>
    </source>
</evidence>
<dbReference type="GO" id="GO:0004521">
    <property type="term" value="F:RNA endonuclease activity"/>
    <property type="evidence" value="ECO:0007669"/>
    <property type="project" value="UniProtKB-UniRule"/>
</dbReference>
<comment type="subcellular location">
    <subcellularLocation>
        <location evidence="1 7">Secreted</location>
    </subcellularLocation>
</comment>
<dbReference type="InterPro" id="IPR000026">
    <property type="entry name" value="N1-like"/>
</dbReference>
<name>F0GTG7_9FIRM</name>
<comment type="similarity">
    <text evidence="2 7">Belongs to the ribonuclease N1/T1 family.</text>
</comment>
<dbReference type="EC" id="3.1.27.-" evidence="7"/>
<feature type="active site" description="Proton donor" evidence="8">
    <location>
        <position position="149"/>
    </location>
</feature>
<dbReference type="PATRIC" id="fig|879305.3.peg.98"/>
<keyword evidence="6 7" id="KW-0378">Hydrolase</keyword>
<evidence type="ECO:0000256" key="3">
    <source>
        <dbReference type="ARBA" id="ARBA00022214"/>
    </source>
</evidence>
<evidence type="ECO:0000256" key="4">
    <source>
        <dbReference type="ARBA" id="ARBA00022525"/>
    </source>
</evidence>
<dbReference type="Proteomes" id="UP000005286">
    <property type="component" value="Unassembled WGS sequence"/>
</dbReference>
<dbReference type="STRING" id="879305.HMPREF9290_1011"/>
<evidence type="ECO:0000256" key="2">
    <source>
        <dbReference type="ARBA" id="ARBA00009006"/>
    </source>
</evidence>
<organism evidence="9 10">
    <name type="scientific">Anaerococcus prevotii ACS-065-V-Col13</name>
    <dbReference type="NCBI Taxonomy" id="879305"/>
    <lineage>
        <taxon>Bacteria</taxon>
        <taxon>Bacillati</taxon>
        <taxon>Bacillota</taxon>
        <taxon>Tissierellia</taxon>
        <taxon>Tissierellales</taxon>
        <taxon>Peptoniphilaceae</taxon>
        <taxon>Anaerococcus</taxon>
    </lineage>
</organism>
<dbReference type="InterPro" id="IPR001887">
    <property type="entry name" value="Barnase"/>
</dbReference>
<dbReference type="Pfam" id="PF00545">
    <property type="entry name" value="Ribonuclease"/>
    <property type="match status" value="1"/>
</dbReference>
<keyword evidence="4 7" id="KW-0964">Secreted</keyword>
<sequence>MKVKKYFSYLLVLILLIFTGCTLGQNNNVDINNVEKIEIEENNKAKTITEDGSYYSLEDVSEYLIKFKRLPNNYLTKKEAKDLGWIPKEGNLWEVTDKGVIGGDYFGNFEGRLPEGDYKEADVNYEGGRRNGERIIFDDDINIYYTKDHYESFERINP</sequence>
<comment type="caution">
    <text evidence="9">The sequence shown here is derived from an EMBL/GenBank/DDBJ whole genome shotgun (WGS) entry which is preliminary data.</text>
</comment>
<dbReference type="EMBL" id="AEXM01000003">
    <property type="protein sequence ID" value="EGC82879.1"/>
    <property type="molecule type" value="Genomic_DNA"/>
</dbReference>
<keyword evidence="7" id="KW-0255">Endonuclease</keyword>
<evidence type="ECO:0000256" key="7">
    <source>
        <dbReference type="PIRNR" id="PIRNR001013"/>
    </source>
</evidence>
<dbReference type="RefSeq" id="WP_004833837.1">
    <property type="nucleotide sequence ID" value="NZ_AEXM01000003.1"/>
</dbReference>
<dbReference type="PIRSF" id="PIRSF001013">
    <property type="entry name" value="Barnase"/>
    <property type="match status" value="1"/>
</dbReference>
<reference evidence="9 10" key="1">
    <citation type="submission" date="2011-01" db="EMBL/GenBank/DDBJ databases">
        <authorList>
            <person name="Durkin A.S."/>
            <person name="Madupu R."/>
            <person name="Torralba M."/>
            <person name="Gillis M."/>
            <person name="Methe B."/>
            <person name="Sutton G."/>
            <person name="Nelson K.E."/>
        </authorList>
    </citation>
    <scope>NUCLEOTIDE SEQUENCE [LARGE SCALE GENOMIC DNA]</scope>
    <source>
        <strain evidence="9 10">ACS-065-V-Col13</strain>
    </source>
</reference>
<protein>
    <recommendedName>
        <fullName evidence="3 7">Ribonuclease</fullName>
        <ecNumber evidence="7">3.1.27.-</ecNumber>
    </recommendedName>
</protein>
<dbReference type="InterPro" id="IPR016191">
    <property type="entry name" value="Ribonuclease/ribotoxin"/>
</dbReference>